<keyword evidence="5" id="KW-0813">Transport</keyword>
<protein>
    <recommendedName>
        <fullName evidence="19">Proton-coupled folate transporter</fullName>
    </recommendedName>
    <alternativeName>
        <fullName evidence="20">Solute carrier family 46 member 1</fullName>
    </alternativeName>
</protein>
<dbReference type="GO" id="GO:0016324">
    <property type="term" value="C:apical plasma membrane"/>
    <property type="evidence" value="ECO:0007669"/>
    <property type="project" value="UniProtKB-SubCell"/>
</dbReference>
<reference evidence="25 26" key="1">
    <citation type="submission" date="2024-09" db="EMBL/GenBank/DDBJ databases">
        <title>A chromosome-level genome assembly of Gray's grenadier anchovy, Coilia grayii.</title>
        <authorList>
            <person name="Fu Z."/>
        </authorList>
    </citation>
    <scope>NUCLEOTIDE SEQUENCE [LARGE SCALE GENOMIC DNA]</scope>
    <source>
        <strain evidence="25">G4</strain>
        <tissue evidence="25">Muscle</tissue>
    </source>
</reference>
<evidence type="ECO:0000256" key="12">
    <source>
        <dbReference type="ARBA" id="ARBA00022989"/>
    </source>
</evidence>
<organism evidence="25 26">
    <name type="scientific">Coilia grayii</name>
    <name type="common">Gray's grenadier anchovy</name>
    <dbReference type="NCBI Taxonomy" id="363190"/>
    <lineage>
        <taxon>Eukaryota</taxon>
        <taxon>Metazoa</taxon>
        <taxon>Chordata</taxon>
        <taxon>Craniata</taxon>
        <taxon>Vertebrata</taxon>
        <taxon>Euteleostomi</taxon>
        <taxon>Actinopterygii</taxon>
        <taxon>Neopterygii</taxon>
        <taxon>Teleostei</taxon>
        <taxon>Clupei</taxon>
        <taxon>Clupeiformes</taxon>
        <taxon>Clupeoidei</taxon>
        <taxon>Engraulidae</taxon>
        <taxon>Coilinae</taxon>
        <taxon>Coilia</taxon>
    </lineage>
</organism>
<evidence type="ECO:0000256" key="15">
    <source>
        <dbReference type="ARBA" id="ARBA00023180"/>
    </source>
</evidence>
<evidence type="ECO:0000256" key="3">
    <source>
        <dbReference type="ARBA" id="ARBA00004496"/>
    </source>
</evidence>
<evidence type="ECO:0000256" key="8">
    <source>
        <dbReference type="ARBA" id="ARBA00022692"/>
    </source>
</evidence>
<evidence type="ECO:0000256" key="2">
    <source>
        <dbReference type="ARBA" id="ARBA00004424"/>
    </source>
</evidence>
<sequence>MEDSDTSAILPGEEESSENNYKSRRNLCPTSVGDNVVCSKPPPYSCPLSVSVEPVLFLSMFSLALQMPLYTQYLWDRISEDLGYNGTKTGKCDNRTEPSDPLEKEVETMTAHWNLYINLGGFLISLFSATLLGSWSDHAGRRPVLILSNLGLAVQAAVYLTVLYLKLPVAWFLLGRLCSSLTGDFNATLAGCFAYVADTSDRVSRTFRVAILEACIGVAGMFASIIGGQWRRAQGYINPFWLVLATSLASALYAFLFVPESVVPDPGARLLTTKHHRAVVRLYTTPGQEGRRLRLWLYSLCFFVVVTVHFGSRDLYVLYELSAPLCWGPELIGYGSAAQHLTYLSSLAGLRALQRCMEDSWVAIVGLASNACGLVVISVANTATLMFTGYGLCFLAMTSTPVLRSKLSKLVDPSEQGALFASVACVEGLCSLVSSGVFNSLYPATLHMMKGFPFLFGAMLLFLPAGVIGTLGCQQRRGSTDSPAVS</sequence>
<evidence type="ECO:0000256" key="10">
    <source>
        <dbReference type="ARBA" id="ARBA00022847"/>
    </source>
</evidence>
<comment type="catalytic activity">
    <reaction evidence="16">
        <text>(6S)-5-methyl-5,6,7,8-tetrahydrofolate(in) + H(+)(in) = (6S)-5-methyl-5,6,7,8-tetrahydrofolate(out) + H(+)(out)</text>
        <dbReference type="Rhea" id="RHEA:70167"/>
        <dbReference type="ChEBI" id="CHEBI:15378"/>
        <dbReference type="ChEBI" id="CHEBI:18608"/>
    </reaction>
</comment>
<feature type="transmembrane region" description="Helical" evidence="24">
    <location>
        <begin position="385"/>
        <end position="405"/>
    </location>
</feature>
<dbReference type="GO" id="GO:0005542">
    <property type="term" value="F:folic acid binding"/>
    <property type="evidence" value="ECO:0007669"/>
    <property type="project" value="UniProtKB-KW"/>
</dbReference>
<evidence type="ECO:0000256" key="16">
    <source>
        <dbReference type="ARBA" id="ARBA00036193"/>
    </source>
</evidence>
<evidence type="ECO:0000256" key="14">
    <source>
        <dbReference type="ARBA" id="ARBA00023157"/>
    </source>
</evidence>
<dbReference type="Pfam" id="PF07690">
    <property type="entry name" value="MFS_1"/>
    <property type="match status" value="1"/>
</dbReference>
<keyword evidence="15" id="KW-0325">Glycoprotein</keyword>
<comment type="catalytic activity">
    <reaction evidence="22">
        <text>methotrexate(in) + H(+)(in) = methotrexate(out) + H(+)(out)</text>
        <dbReference type="Rhea" id="RHEA:70163"/>
        <dbReference type="ChEBI" id="CHEBI:15378"/>
        <dbReference type="ChEBI" id="CHEBI:50681"/>
    </reaction>
</comment>
<evidence type="ECO:0000313" key="25">
    <source>
        <dbReference type="EMBL" id="KAL2096146.1"/>
    </source>
</evidence>
<feature type="transmembrane region" description="Helical" evidence="24">
    <location>
        <begin position="209"/>
        <end position="230"/>
    </location>
</feature>
<feature type="transmembrane region" description="Helical" evidence="24">
    <location>
        <begin position="113"/>
        <end position="132"/>
    </location>
</feature>
<evidence type="ECO:0000256" key="18">
    <source>
        <dbReference type="ARBA" id="ARBA00038227"/>
    </source>
</evidence>
<evidence type="ECO:0000256" key="1">
    <source>
        <dbReference type="ARBA" id="ARBA00004337"/>
    </source>
</evidence>
<keyword evidence="10" id="KW-0769">Symport</keyword>
<evidence type="ECO:0000256" key="19">
    <source>
        <dbReference type="ARBA" id="ARBA00040650"/>
    </source>
</evidence>
<comment type="catalytic activity">
    <reaction evidence="21">
        <text>pemetrexed(in) + H(+)(in) = pemetrexed(out) + H(+)(out)</text>
        <dbReference type="Rhea" id="RHEA:70171"/>
        <dbReference type="ChEBI" id="CHEBI:15378"/>
        <dbReference type="ChEBI" id="CHEBI:63724"/>
    </reaction>
</comment>
<dbReference type="EMBL" id="JBHFQA010000007">
    <property type="protein sequence ID" value="KAL2096146.1"/>
    <property type="molecule type" value="Genomic_DNA"/>
</dbReference>
<feature type="region of interest" description="Disordered" evidence="23">
    <location>
        <begin position="1"/>
        <end position="25"/>
    </location>
</feature>
<keyword evidence="9" id="KW-0967">Endosome</keyword>
<proteinExistence type="inferred from homology"/>
<evidence type="ECO:0000256" key="17">
    <source>
        <dbReference type="ARBA" id="ARBA00036250"/>
    </source>
</evidence>
<evidence type="ECO:0000256" key="4">
    <source>
        <dbReference type="ARBA" id="ARBA00004554"/>
    </source>
</evidence>
<evidence type="ECO:0000256" key="5">
    <source>
        <dbReference type="ARBA" id="ARBA00022448"/>
    </source>
</evidence>
<keyword evidence="13 24" id="KW-0472">Membrane</keyword>
<feature type="transmembrane region" description="Helical" evidence="24">
    <location>
        <begin position="295"/>
        <end position="312"/>
    </location>
</feature>
<keyword evidence="11" id="KW-0290">Folate-binding</keyword>
<feature type="transmembrane region" description="Helical" evidence="24">
    <location>
        <begin position="332"/>
        <end position="353"/>
    </location>
</feature>
<feature type="transmembrane region" description="Helical" evidence="24">
    <location>
        <begin position="417"/>
        <end position="442"/>
    </location>
</feature>
<evidence type="ECO:0000256" key="23">
    <source>
        <dbReference type="SAM" id="MobiDB-lite"/>
    </source>
</evidence>
<keyword evidence="8 24" id="KW-0812">Transmembrane</keyword>
<feature type="transmembrane region" description="Helical" evidence="24">
    <location>
        <begin position="236"/>
        <end position="258"/>
    </location>
</feature>
<name>A0ABD1KAH9_9TELE</name>
<keyword evidence="14" id="KW-1015">Disulfide bond</keyword>
<comment type="caution">
    <text evidence="25">The sequence shown here is derived from an EMBL/GenBank/DDBJ whole genome shotgun (WGS) entry which is preliminary data.</text>
</comment>
<keyword evidence="12 24" id="KW-1133">Transmembrane helix</keyword>
<dbReference type="GO" id="GO:0010008">
    <property type="term" value="C:endosome membrane"/>
    <property type="evidence" value="ECO:0007669"/>
    <property type="project" value="UniProtKB-SubCell"/>
</dbReference>
<feature type="transmembrane region" description="Helical" evidence="24">
    <location>
        <begin position="454"/>
        <end position="473"/>
    </location>
</feature>
<evidence type="ECO:0000256" key="20">
    <source>
        <dbReference type="ARBA" id="ARBA00042514"/>
    </source>
</evidence>
<dbReference type="AlphaFoldDB" id="A0ABD1KAH9"/>
<evidence type="ECO:0000256" key="24">
    <source>
        <dbReference type="SAM" id="Phobius"/>
    </source>
</evidence>
<dbReference type="InterPro" id="IPR011701">
    <property type="entry name" value="MFS"/>
</dbReference>
<gene>
    <name evidence="25" type="ORF">ACEWY4_008294</name>
</gene>
<dbReference type="Gene3D" id="1.20.1250.20">
    <property type="entry name" value="MFS general substrate transporter like domains"/>
    <property type="match status" value="1"/>
</dbReference>
<evidence type="ECO:0000256" key="21">
    <source>
        <dbReference type="ARBA" id="ARBA00047769"/>
    </source>
</evidence>
<evidence type="ECO:0000256" key="11">
    <source>
        <dbReference type="ARBA" id="ARBA00022954"/>
    </source>
</evidence>
<dbReference type="InterPro" id="IPR036259">
    <property type="entry name" value="MFS_trans_sf"/>
</dbReference>
<keyword evidence="26" id="KW-1185">Reference proteome</keyword>
<evidence type="ECO:0000313" key="26">
    <source>
        <dbReference type="Proteomes" id="UP001591681"/>
    </source>
</evidence>
<evidence type="ECO:0000256" key="9">
    <source>
        <dbReference type="ARBA" id="ARBA00022753"/>
    </source>
</evidence>
<evidence type="ECO:0000256" key="22">
    <source>
        <dbReference type="ARBA" id="ARBA00047850"/>
    </source>
</evidence>
<keyword evidence="7" id="KW-0963">Cytoplasm</keyword>
<keyword evidence="6" id="KW-1003">Cell membrane</keyword>
<dbReference type="GO" id="GO:0015293">
    <property type="term" value="F:symporter activity"/>
    <property type="evidence" value="ECO:0007669"/>
    <property type="project" value="UniProtKB-KW"/>
</dbReference>
<dbReference type="PANTHER" id="PTHR23507:SF2">
    <property type="entry name" value="PROTON-COUPLED FOLATE TRANSPORTER"/>
    <property type="match status" value="1"/>
</dbReference>
<dbReference type="CDD" id="cd17449">
    <property type="entry name" value="MFS_SLC46A1_PCFT"/>
    <property type="match status" value="1"/>
</dbReference>
<accession>A0ABD1KAH9</accession>
<dbReference type="SUPFAM" id="SSF103473">
    <property type="entry name" value="MFS general substrate transporter"/>
    <property type="match status" value="1"/>
</dbReference>
<comment type="catalytic activity">
    <reaction evidence="17">
        <text>folate(in) + H(+)(in) = folate(out) + H(+)(out)</text>
        <dbReference type="Rhea" id="RHEA:70159"/>
        <dbReference type="ChEBI" id="CHEBI:15378"/>
        <dbReference type="ChEBI" id="CHEBI:62501"/>
    </reaction>
</comment>
<comment type="subcellular location">
    <subcellularLocation>
        <location evidence="2">Apical cell membrane</location>
        <topology evidence="2">Multi-pass membrane protein</topology>
    </subcellularLocation>
    <subcellularLocation>
        <location evidence="4">Basolateral cell membrane</location>
        <topology evidence="4">Multi-pass membrane protein</topology>
    </subcellularLocation>
    <subcellularLocation>
        <location evidence="3">Cytoplasm</location>
    </subcellularLocation>
    <subcellularLocation>
        <location evidence="1">Endosome membrane</location>
        <topology evidence="1">Multi-pass membrane protein</topology>
    </subcellularLocation>
</comment>
<evidence type="ECO:0000256" key="6">
    <source>
        <dbReference type="ARBA" id="ARBA00022475"/>
    </source>
</evidence>
<comment type="similarity">
    <text evidence="18">Belongs to the major facilitator superfamily. SLC46A family.</text>
</comment>
<evidence type="ECO:0000256" key="7">
    <source>
        <dbReference type="ARBA" id="ARBA00022490"/>
    </source>
</evidence>
<dbReference type="GO" id="GO:0016323">
    <property type="term" value="C:basolateral plasma membrane"/>
    <property type="evidence" value="ECO:0007669"/>
    <property type="project" value="UniProtKB-SubCell"/>
</dbReference>
<evidence type="ECO:0000256" key="13">
    <source>
        <dbReference type="ARBA" id="ARBA00023136"/>
    </source>
</evidence>
<dbReference type="Proteomes" id="UP001591681">
    <property type="component" value="Unassembled WGS sequence"/>
</dbReference>
<dbReference type="PANTHER" id="PTHR23507">
    <property type="entry name" value="ZGC:174356"/>
    <property type="match status" value="1"/>
</dbReference>
<feature type="transmembrane region" description="Helical" evidence="24">
    <location>
        <begin position="144"/>
        <end position="165"/>
    </location>
</feature>